<dbReference type="Proteomes" id="UP000587586">
    <property type="component" value="Unassembled WGS sequence"/>
</dbReference>
<sequence>MIAVNRRRAKGKKLGNVWREKTFENKKVGGGSQRFSFEEWPLSLWLQGGTALTGWYPNKEKGEPR</sequence>
<reference evidence="2" key="1">
    <citation type="submission" date="2020-06" db="EMBL/GenBank/DDBJ databases">
        <title>Draft genomic sequecing of Geomonas sp. Red745.</title>
        <authorList>
            <person name="Itoh H."/>
            <person name="Xu Z.X."/>
            <person name="Ushijima N."/>
            <person name="Masuda Y."/>
            <person name="Shiratori Y."/>
            <person name="Senoo K."/>
        </authorList>
    </citation>
    <scope>NUCLEOTIDE SEQUENCE [LARGE SCALE GENOMIC DNA]</scope>
    <source>
        <strain evidence="2">Red745</strain>
    </source>
</reference>
<name>A0A6V8NBL5_9BACT</name>
<dbReference type="EMBL" id="BLXZ01000004">
    <property type="protein sequence ID" value="GFO68933.1"/>
    <property type="molecule type" value="Genomic_DNA"/>
</dbReference>
<proteinExistence type="predicted"/>
<evidence type="ECO:0000313" key="1">
    <source>
        <dbReference type="EMBL" id="GFO68933.1"/>
    </source>
</evidence>
<gene>
    <name evidence="1" type="ORF">GMLC_25120</name>
</gene>
<organism evidence="1 2">
    <name type="scientific">Geomonas limicola</name>
    <dbReference type="NCBI Taxonomy" id="2740186"/>
    <lineage>
        <taxon>Bacteria</taxon>
        <taxon>Pseudomonadati</taxon>
        <taxon>Thermodesulfobacteriota</taxon>
        <taxon>Desulfuromonadia</taxon>
        <taxon>Geobacterales</taxon>
        <taxon>Geobacteraceae</taxon>
        <taxon>Geomonas</taxon>
    </lineage>
</organism>
<keyword evidence="2" id="KW-1185">Reference proteome</keyword>
<dbReference type="AlphaFoldDB" id="A0A6V8NBL5"/>
<evidence type="ECO:0000313" key="2">
    <source>
        <dbReference type="Proteomes" id="UP000587586"/>
    </source>
</evidence>
<comment type="caution">
    <text evidence="1">The sequence shown here is derived from an EMBL/GenBank/DDBJ whole genome shotgun (WGS) entry which is preliminary data.</text>
</comment>
<accession>A0A6V8NBL5</accession>
<protein>
    <submittedName>
        <fullName evidence="1">Uncharacterized protein</fullName>
    </submittedName>
</protein>